<keyword evidence="7 10" id="KW-0067">ATP-binding</keyword>
<evidence type="ECO:0000256" key="1">
    <source>
        <dbReference type="ARBA" id="ARBA00000877"/>
    </source>
</evidence>
<comment type="subunit">
    <text evidence="10">Probably a homodimer.</text>
</comment>
<protein>
    <recommendedName>
        <fullName evidence="10">Diadenylate cyclase</fullName>
        <shortName evidence="10">DAC</shortName>
        <ecNumber evidence="10">2.7.7.85</ecNumber>
    </recommendedName>
    <alternativeName>
        <fullName evidence="10">Cyclic-di-AMP synthase</fullName>
        <shortName evidence="10">c-di-AMP synthase</shortName>
    </alternativeName>
</protein>
<dbReference type="GO" id="GO:0004016">
    <property type="term" value="F:adenylate cyclase activity"/>
    <property type="evidence" value="ECO:0007669"/>
    <property type="project" value="UniProtKB-UniRule"/>
</dbReference>
<keyword evidence="8 10" id="KW-1133">Transmembrane helix</keyword>
<keyword evidence="9 10" id="KW-0472">Membrane</keyword>
<evidence type="ECO:0000256" key="6">
    <source>
        <dbReference type="ARBA" id="ARBA00022741"/>
    </source>
</evidence>
<accession>B1I611</accession>
<evidence type="ECO:0000256" key="10">
    <source>
        <dbReference type="HAMAP-Rule" id="MF_01499"/>
    </source>
</evidence>
<dbReference type="AlphaFoldDB" id="B1I611"/>
<feature type="domain" description="DAC" evidence="11">
    <location>
        <begin position="68"/>
        <end position="227"/>
    </location>
</feature>
<dbReference type="InterPro" id="IPR050338">
    <property type="entry name" value="DisA"/>
</dbReference>
<dbReference type="Gene3D" id="3.40.1700.10">
    <property type="entry name" value="DNA integrity scanning protein, DisA, N-terminal domain"/>
    <property type="match status" value="1"/>
</dbReference>
<evidence type="ECO:0000256" key="5">
    <source>
        <dbReference type="ARBA" id="ARBA00022695"/>
    </source>
</evidence>
<dbReference type="Pfam" id="PF02457">
    <property type="entry name" value="DAC"/>
    <property type="match status" value="1"/>
</dbReference>
<dbReference type="Pfam" id="PF19293">
    <property type="entry name" value="CdaA_N"/>
    <property type="match status" value="1"/>
</dbReference>
<evidence type="ECO:0000256" key="2">
    <source>
        <dbReference type="ARBA" id="ARBA00022475"/>
    </source>
</evidence>
<evidence type="ECO:0000256" key="4">
    <source>
        <dbReference type="ARBA" id="ARBA00022692"/>
    </source>
</evidence>
<keyword evidence="5 10" id="KW-0548">Nucleotidyltransferase</keyword>
<evidence type="ECO:0000256" key="3">
    <source>
        <dbReference type="ARBA" id="ARBA00022679"/>
    </source>
</evidence>
<dbReference type="PANTHER" id="PTHR34185:SF1">
    <property type="entry name" value="DIADENYLATE CYCLASE"/>
    <property type="match status" value="1"/>
</dbReference>
<dbReference type="KEGG" id="dau:Daud_1932"/>
<evidence type="ECO:0000259" key="11">
    <source>
        <dbReference type="PROSITE" id="PS51794"/>
    </source>
</evidence>
<reference evidence="13" key="1">
    <citation type="submission" date="2007-10" db="EMBL/GenBank/DDBJ databases">
        <title>Complete sequence of chromosome of Desulforudis audaxviator MP104C.</title>
        <authorList>
            <person name="Copeland A."/>
            <person name="Lucas S."/>
            <person name="Lapidus A."/>
            <person name="Barry K."/>
            <person name="Glavina del Rio T."/>
            <person name="Dalin E."/>
            <person name="Tice H."/>
            <person name="Bruce D."/>
            <person name="Pitluck S."/>
            <person name="Lowry S.R."/>
            <person name="Larimer F."/>
            <person name="Land M.L."/>
            <person name="Hauser L."/>
            <person name="Kyrpides N."/>
            <person name="Ivanova N.N."/>
            <person name="Richardson P."/>
        </authorList>
    </citation>
    <scope>NUCLEOTIDE SEQUENCE [LARGE SCALE GENOMIC DNA]</scope>
    <source>
        <strain evidence="13">MP104C</strain>
    </source>
</reference>
<reference evidence="12 13" key="2">
    <citation type="journal article" date="2008" name="Science">
        <title>Environmental genomics reveals a single-species ecosystem deep within Earth.</title>
        <authorList>
            <person name="Chivian D."/>
            <person name="Brodie E.L."/>
            <person name="Alm E.J."/>
            <person name="Culley D.E."/>
            <person name="Dehal P.S."/>
            <person name="Desantis T.Z."/>
            <person name="Gihring T.M."/>
            <person name="Lapidus A."/>
            <person name="Lin L.H."/>
            <person name="Lowry S.R."/>
            <person name="Moser D.P."/>
            <person name="Richardson P.M."/>
            <person name="Southam G."/>
            <person name="Wanger G."/>
            <person name="Pratt L.M."/>
            <person name="Andersen G.L."/>
            <person name="Hazen T.C."/>
            <person name="Brockman F.J."/>
            <person name="Arkin A.P."/>
            <person name="Onstott T.C."/>
        </authorList>
    </citation>
    <scope>NUCLEOTIDE SEQUENCE [LARGE SCALE GENOMIC DNA]</scope>
    <source>
        <strain evidence="12 13">MP104C</strain>
    </source>
</reference>
<evidence type="ECO:0000256" key="7">
    <source>
        <dbReference type="ARBA" id="ARBA00022840"/>
    </source>
</evidence>
<dbReference type="SUPFAM" id="SSF143597">
    <property type="entry name" value="YojJ-like"/>
    <property type="match status" value="1"/>
</dbReference>
<dbReference type="eggNOG" id="COG1624">
    <property type="taxonomic scope" value="Bacteria"/>
</dbReference>
<dbReference type="InterPro" id="IPR014046">
    <property type="entry name" value="C-di-AMP_synthase"/>
</dbReference>
<dbReference type="PROSITE" id="PS51794">
    <property type="entry name" value="DAC"/>
    <property type="match status" value="1"/>
</dbReference>
<dbReference type="PANTHER" id="PTHR34185">
    <property type="entry name" value="DIADENYLATE CYCLASE"/>
    <property type="match status" value="1"/>
</dbReference>
<comment type="catalytic activity">
    <reaction evidence="1 10">
        <text>2 ATP = 3',3'-c-di-AMP + 2 diphosphate</text>
        <dbReference type="Rhea" id="RHEA:35655"/>
        <dbReference type="ChEBI" id="CHEBI:30616"/>
        <dbReference type="ChEBI" id="CHEBI:33019"/>
        <dbReference type="ChEBI" id="CHEBI:71500"/>
        <dbReference type="EC" id="2.7.7.85"/>
    </reaction>
</comment>
<evidence type="ECO:0000256" key="9">
    <source>
        <dbReference type="ARBA" id="ARBA00023136"/>
    </source>
</evidence>
<dbReference type="FunFam" id="3.40.1700.10:FF:000002">
    <property type="entry name" value="Diadenylate cyclase"/>
    <property type="match status" value="1"/>
</dbReference>
<dbReference type="PIRSF" id="PIRSF004793">
    <property type="entry name" value="UCP004793"/>
    <property type="match status" value="1"/>
</dbReference>
<dbReference type="InterPro" id="IPR045585">
    <property type="entry name" value="CdaA_N"/>
</dbReference>
<comment type="similarity">
    <text evidence="10">Belongs to the adenylate cyclase family. DacA/CdaA subfamily.</text>
</comment>
<evidence type="ECO:0000313" key="13">
    <source>
        <dbReference type="Proteomes" id="UP000008544"/>
    </source>
</evidence>
<dbReference type="HOGENOM" id="CLU_038561_0_1_9"/>
<dbReference type="GO" id="GO:0006171">
    <property type="term" value="P:cAMP biosynthetic process"/>
    <property type="evidence" value="ECO:0007669"/>
    <property type="project" value="InterPro"/>
</dbReference>
<dbReference type="EC" id="2.7.7.85" evidence="10"/>
<dbReference type="STRING" id="477974.Daud_1932"/>
<keyword evidence="4 10" id="KW-0812">Transmembrane</keyword>
<sequence length="266" mass="29452">MLDGLLILLIAYKIFTLVRGTQAVRLIKGLVVLAGLTVVAQVLKLPLLSWTLEKIWTMAFVALPVIFWPELRLLLDKLGRGRPFSRLVAGNFPLKALVGEIAAAVETMSRDRVGALIVIERETGLKEYVQTGTPLDALVSRLLLLQLFAKNTPLHDGAVIIKGNRVVAAGCYLPLSLDERLARELGTRHRAGIGLSKLTDALVVIVSEETGTVSLAENGTLTRYLDATTLAELLETRLAVEQRFPWRVWEWEAQKKRKKNEEPTSV</sequence>
<dbReference type="InterPro" id="IPR036888">
    <property type="entry name" value="DNA_integrity_DisA_N_sf"/>
</dbReference>
<keyword evidence="2 10" id="KW-1003">Cell membrane</keyword>
<keyword evidence="3 10" id="KW-0808">Transferase</keyword>
<organism evidence="12 13">
    <name type="scientific">Desulforudis audaxviator (strain MP104C)</name>
    <dbReference type="NCBI Taxonomy" id="477974"/>
    <lineage>
        <taxon>Bacteria</taxon>
        <taxon>Bacillati</taxon>
        <taxon>Bacillota</taxon>
        <taxon>Clostridia</taxon>
        <taxon>Thermoanaerobacterales</taxon>
        <taxon>Candidatus Desulforudaceae</taxon>
        <taxon>Candidatus Desulforudis</taxon>
    </lineage>
</organism>
<dbReference type="NCBIfam" id="TIGR00159">
    <property type="entry name" value="diadenylate cyclase CdaA"/>
    <property type="match status" value="1"/>
</dbReference>
<dbReference type="HAMAP" id="MF_01499">
    <property type="entry name" value="DacA"/>
    <property type="match status" value="1"/>
</dbReference>
<dbReference type="Proteomes" id="UP000008544">
    <property type="component" value="Chromosome"/>
</dbReference>
<proteinExistence type="inferred from homology"/>
<dbReference type="InterPro" id="IPR003390">
    <property type="entry name" value="DNA_integrity_scan_DisA_N"/>
</dbReference>
<keyword evidence="13" id="KW-1185">Reference proteome</keyword>
<evidence type="ECO:0000313" key="12">
    <source>
        <dbReference type="EMBL" id="ACA60424.1"/>
    </source>
</evidence>
<dbReference type="InterPro" id="IPR034701">
    <property type="entry name" value="CdaA"/>
</dbReference>
<comment type="function">
    <text evidence="10">Catalyzes the condensation of 2 ATP molecules into cyclic di-AMP (c-di-AMP), a second messenger used to regulate differing processes in different bacteria.</text>
</comment>
<dbReference type="GO" id="GO:0005524">
    <property type="term" value="F:ATP binding"/>
    <property type="evidence" value="ECO:0007669"/>
    <property type="project" value="UniProtKB-UniRule"/>
</dbReference>
<gene>
    <name evidence="10" type="primary">dacA</name>
    <name evidence="12" type="ordered locus">Daud_1932</name>
</gene>
<name>B1I611_DESAP</name>
<dbReference type="EMBL" id="CP000860">
    <property type="protein sequence ID" value="ACA60424.1"/>
    <property type="molecule type" value="Genomic_DNA"/>
</dbReference>
<dbReference type="GO" id="GO:0106408">
    <property type="term" value="F:diadenylate cyclase activity"/>
    <property type="evidence" value="ECO:0007669"/>
    <property type="project" value="UniProtKB-EC"/>
</dbReference>
<keyword evidence="6 10" id="KW-0547">Nucleotide-binding</keyword>
<evidence type="ECO:0000256" key="8">
    <source>
        <dbReference type="ARBA" id="ARBA00022989"/>
    </source>
</evidence>